<feature type="region of interest" description="Disordered" evidence="1">
    <location>
        <begin position="142"/>
        <end position="305"/>
    </location>
</feature>
<dbReference type="InterPro" id="IPR038141">
    <property type="entry name" value="YutD-like_sf"/>
</dbReference>
<sequence length="305" mass="32258">MVSTGGNAFTLVHEHKNGWNPEAFKERYSEVLDRYDYIVGDWGYSQLRLRGFYKDGHPRATKETTISSLVDYLNEYCNFGCAYFVLTRADVDALPPGTPIIDLGLSVQSPESAAESAASSEAAAQTTAETAAAATGGMLMRWPLKERPGGPVRVPGAAAVARAAQEAERRNQQAQSAAAGKTGGDARSSRQGDGGFGRQGSRPYGGGADKRSGGGQAAAAEGRSGGRPQGQRGPRPQGGERPAAGGSIRPAEPVRSAERPEGAKNGGRWPGKNRRRNRFGGKPNRPEGGPREAGNRPDFHNRGNE</sequence>
<feature type="compositionally biased region" description="Gly residues" evidence="1">
    <location>
        <begin position="192"/>
        <end position="207"/>
    </location>
</feature>
<reference evidence="2 3" key="1">
    <citation type="submission" date="2019-04" db="EMBL/GenBank/DDBJ databases">
        <title>Cohnella sp. nov., isolated from soil.</title>
        <authorList>
            <person name="Kim W."/>
        </authorList>
    </citation>
    <scope>NUCLEOTIDE SEQUENCE [LARGE SCALE GENOMIC DNA]</scope>
    <source>
        <strain evidence="2 3">CAU 1483</strain>
    </source>
</reference>
<protein>
    <submittedName>
        <fullName evidence="2">DUF1027 domain-containing protein</fullName>
    </submittedName>
</protein>
<dbReference type="OrthoDB" id="1650379at2"/>
<feature type="compositionally biased region" description="Basic and acidic residues" evidence="1">
    <location>
        <begin position="284"/>
        <end position="305"/>
    </location>
</feature>
<gene>
    <name evidence="2" type="ORF">E5161_17970</name>
</gene>
<dbReference type="Gene3D" id="3.50.4.20">
    <property type="match status" value="1"/>
</dbReference>
<dbReference type="Pfam" id="PF06265">
    <property type="entry name" value="YutD-like"/>
    <property type="match status" value="1"/>
</dbReference>
<evidence type="ECO:0000313" key="2">
    <source>
        <dbReference type="EMBL" id="TJY39891.1"/>
    </source>
</evidence>
<dbReference type="AlphaFoldDB" id="A0A4U0F5K3"/>
<feature type="compositionally biased region" description="Low complexity" evidence="1">
    <location>
        <begin position="229"/>
        <end position="246"/>
    </location>
</feature>
<name>A0A4U0F5K3_9BACL</name>
<proteinExistence type="predicted"/>
<evidence type="ECO:0000313" key="3">
    <source>
        <dbReference type="Proteomes" id="UP000309673"/>
    </source>
</evidence>
<organism evidence="2 3">
    <name type="scientific">Cohnella pontilimi</name>
    <dbReference type="NCBI Taxonomy" id="2564100"/>
    <lineage>
        <taxon>Bacteria</taxon>
        <taxon>Bacillati</taxon>
        <taxon>Bacillota</taxon>
        <taxon>Bacilli</taxon>
        <taxon>Bacillales</taxon>
        <taxon>Paenibacillaceae</taxon>
        <taxon>Cohnella</taxon>
    </lineage>
</organism>
<dbReference type="EMBL" id="SUPK01000009">
    <property type="protein sequence ID" value="TJY39891.1"/>
    <property type="molecule type" value="Genomic_DNA"/>
</dbReference>
<accession>A0A4U0F5K3</accession>
<dbReference type="Proteomes" id="UP000309673">
    <property type="component" value="Unassembled WGS sequence"/>
</dbReference>
<dbReference type="InterPro" id="IPR009370">
    <property type="entry name" value="YutD-like"/>
</dbReference>
<keyword evidence="3" id="KW-1185">Reference proteome</keyword>
<evidence type="ECO:0000256" key="1">
    <source>
        <dbReference type="SAM" id="MobiDB-lite"/>
    </source>
</evidence>
<comment type="caution">
    <text evidence="2">The sequence shown here is derived from an EMBL/GenBank/DDBJ whole genome shotgun (WGS) entry which is preliminary data.</text>
</comment>
<feature type="compositionally biased region" description="Low complexity" evidence="1">
    <location>
        <begin position="149"/>
        <end position="164"/>
    </location>
</feature>